<comment type="similarity">
    <text evidence="1">Belongs to the HAM1 NTPase family.</text>
</comment>
<dbReference type="GO" id="GO:0009143">
    <property type="term" value="P:nucleoside triphosphate catabolic process"/>
    <property type="evidence" value="ECO:0007669"/>
    <property type="project" value="InterPro"/>
</dbReference>
<reference evidence="3" key="1">
    <citation type="submission" date="2021-01" db="EMBL/GenBank/DDBJ databases">
        <authorList>
            <person name="Corre E."/>
            <person name="Pelletier E."/>
            <person name="Niang G."/>
            <person name="Scheremetjew M."/>
            <person name="Finn R."/>
            <person name="Kale V."/>
            <person name="Holt S."/>
            <person name="Cochrane G."/>
            <person name="Meng A."/>
            <person name="Brown T."/>
            <person name="Cohen L."/>
        </authorList>
    </citation>
    <scope>NUCLEOTIDE SEQUENCE</scope>
    <source>
        <strain evidence="3">CCMP494</strain>
    </source>
</reference>
<accession>A0A7S0KJE8</accession>
<name>A0A7S0KJE8_MICPS</name>
<evidence type="ECO:0000313" key="3">
    <source>
        <dbReference type="EMBL" id="CAD8582027.1"/>
    </source>
</evidence>
<sequence>MAARAARVPRSVRCHASSSSPSKVMKVLYCTGNAGKFREASFVIDGWNESHDATVEYVQVDADPVEVQGTPEEIGASKVVEATRLLRERGAIPPDVDWVVTEDVGLHLRCLNGFPGPYCKPMLEAIGDAGLWDMMSRYEDRHALVTCNLAAVHVRDGGELDGTPELFVGEIEGAVLGPPRGDVKHGKASWNSVFTPAGYDKTFGELQFHEQAMFSHRRRAILKFLEAKAPE</sequence>
<dbReference type="GO" id="GO:0005737">
    <property type="term" value="C:cytoplasm"/>
    <property type="evidence" value="ECO:0007669"/>
    <property type="project" value="TreeGrafter"/>
</dbReference>
<dbReference type="GO" id="GO:0047429">
    <property type="term" value="F:nucleoside triphosphate diphosphatase activity"/>
    <property type="evidence" value="ECO:0007669"/>
    <property type="project" value="InterPro"/>
</dbReference>
<dbReference type="AlphaFoldDB" id="A0A7S0KJE8"/>
<dbReference type="EMBL" id="HBEV01004439">
    <property type="protein sequence ID" value="CAD8582027.1"/>
    <property type="molecule type" value="Transcribed_RNA"/>
</dbReference>
<dbReference type="PANTHER" id="PTHR11067">
    <property type="entry name" value="INOSINE TRIPHOSPHATE PYROPHOSPHATASE/HAM1 PROTEIN"/>
    <property type="match status" value="1"/>
</dbReference>
<protein>
    <submittedName>
        <fullName evidence="3">Uncharacterized protein</fullName>
    </submittedName>
</protein>
<dbReference type="SUPFAM" id="SSF52972">
    <property type="entry name" value="ITPase-like"/>
    <property type="match status" value="1"/>
</dbReference>
<proteinExistence type="inferred from homology"/>
<dbReference type="PANTHER" id="PTHR11067:SF9">
    <property type="entry name" value="INOSINE TRIPHOSPHATE PYROPHOSPHATASE"/>
    <property type="match status" value="1"/>
</dbReference>
<evidence type="ECO:0000256" key="2">
    <source>
        <dbReference type="ARBA" id="ARBA00022801"/>
    </source>
</evidence>
<dbReference type="InterPro" id="IPR029001">
    <property type="entry name" value="ITPase-like_fam"/>
</dbReference>
<evidence type="ECO:0000256" key="1">
    <source>
        <dbReference type="ARBA" id="ARBA00008023"/>
    </source>
</evidence>
<dbReference type="CDD" id="cd00515">
    <property type="entry name" value="HAM1"/>
    <property type="match status" value="1"/>
</dbReference>
<dbReference type="Gene3D" id="3.90.950.10">
    <property type="match status" value="1"/>
</dbReference>
<dbReference type="Pfam" id="PF01725">
    <property type="entry name" value="Ham1p_like"/>
    <property type="match status" value="1"/>
</dbReference>
<organism evidence="3">
    <name type="scientific">Micromonas pusilla</name>
    <name type="common">Picoplanktonic green alga</name>
    <name type="synonym">Chromulina pusilla</name>
    <dbReference type="NCBI Taxonomy" id="38833"/>
    <lineage>
        <taxon>Eukaryota</taxon>
        <taxon>Viridiplantae</taxon>
        <taxon>Chlorophyta</taxon>
        <taxon>Mamiellophyceae</taxon>
        <taxon>Mamiellales</taxon>
        <taxon>Mamiellaceae</taxon>
        <taxon>Micromonas</taxon>
    </lineage>
</organism>
<gene>
    <name evidence="3" type="ORF">MSP1404_LOCUS3385</name>
</gene>
<dbReference type="InterPro" id="IPR002637">
    <property type="entry name" value="RdgB/HAM1"/>
</dbReference>
<keyword evidence="2" id="KW-0378">Hydrolase</keyword>